<dbReference type="GeneID" id="36513189"/>
<dbReference type="Proteomes" id="UP000244727">
    <property type="component" value="Chromosome"/>
</dbReference>
<sequence>MSAPTDRAPRLDHEWLSRVRAALASADGLIVCLDFDGTLAPIVEDPDDATMLPANRRLLRELVDTPSVTVAVVSGRSLDDLRARVGLTGVHYAGNHGLAFEGPDGREVVEAAQGATRTLDATVETLESRLADVPGCTVEDKGLTATVHTRCVPESAVSTVRETTTAVVDAVDGLECHPGKQIVEVRPAVAVGKDRIVDRLRERRPGACVLAVGDDITDEDAFRAAEPAGFGVLVGDRPTAASVRVPDPQGVTLLLGWLVSTCARHPVQPPS</sequence>
<comment type="catalytic activity">
    <reaction evidence="4">
        <text>alpha,alpha-trehalose 6-phosphate + H2O = alpha,alpha-trehalose + phosphate</text>
        <dbReference type="Rhea" id="RHEA:23420"/>
        <dbReference type="ChEBI" id="CHEBI:15377"/>
        <dbReference type="ChEBI" id="CHEBI:16551"/>
        <dbReference type="ChEBI" id="CHEBI:43474"/>
        <dbReference type="ChEBI" id="CHEBI:58429"/>
        <dbReference type="EC" id="3.1.3.12"/>
    </reaction>
</comment>
<comment type="pathway">
    <text evidence="1 4">Glycan biosynthesis; trehalose biosynthesis.</text>
</comment>
<dbReference type="EMBL" id="CP028858">
    <property type="protein sequence ID" value="AWB28330.1"/>
    <property type="molecule type" value="Genomic_DNA"/>
</dbReference>
<dbReference type="UniPathway" id="UPA00299"/>
<dbReference type="InterPro" id="IPR036412">
    <property type="entry name" value="HAD-like_sf"/>
</dbReference>
<accession>A0A2R4X3F2</accession>
<dbReference type="NCBIfam" id="TIGR00685">
    <property type="entry name" value="T6PP"/>
    <property type="match status" value="1"/>
</dbReference>
<dbReference type="InterPro" id="IPR044651">
    <property type="entry name" value="OTSB-like"/>
</dbReference>
<dbReference type="GO" id="GO:0004805">
    <property type="term" value="F:trehalose-phosphatase activity"/>
    <property type="evidence" value="ECO:0007669"/>
    <property type="project" value="UniProtKB-EC"/>
</dbReference>
<evidence type="ECO:0000256" key="4">
    <source>
        <dbReference type="RuleBase" id="RU361117"/>
    </source>
</evidence>
<proteinExistence type="inferred from homology"/>
<dbReference type="PANTHER" id="PTHR43768:SF3">
    <property type="entry name" value="TREHALOSE 6-PHOSPHATE PHOSPHATASE"/>
    <property type="match status" value="1"/>
</dbReference>
<evidence type="ECO:0000313" key="6">
    <source>
        <dbReference type="Proteomes" id="UP000244727"/>
    </source>
</evidence>
<gene>
    <name evidence="5" type="primary">otsB</name>
    <name evidence="5" type="ORF">HARCEL1_11740</name>
</gene>
<evidence type="ECO:0000313" key="5">
    <source>
        <dbReference type="EMBL" id="AWB28330.1"/>
    </source>
</evidence>
<dbReference type="NCBIfam" id="TIGR01484">
    <property type="entry name" value="HAD-SF-IIB"/>
    <property type="match status" value="1"/>
</dbReference>
<dbReference type="KEGG" id="harc:HARCEL1_11740"/>
<keyword evidence="4" id="KW-0460">Magnesium</keyword>
<dbReference type="GO" id="GO:0046872">
    <property type="term" value="F:metal ion binding"/>
    <property type="evidence" value="ECO:0007669"/>
    <property type="project" value="UniProtKB-KW"/>
</dbReference>
<dbReference type="PANTHER" id="PTHR43768">
    <property type="entry name" value="TREHALOSE 6-PHOSPHATE PHOSPHATASE"/>
    <property type="match status" value="1"/>
</dbReference>
<dbReference type="Gene3D" id="3.40.50.1000">
    <property type="entry name" value="HAD superfamily/HAD-like"/>
    <property type="match status" value="1"/>
</dbReference>
<dbReference type="InterPro" id="IPR023214">
    <property type="entry name" value="HAD_sf"/>
</dbReference>
<dbReference type="InterPro" id="IPR003337">
    <property type="entry name" value="Trehalose_PPase"/>
</dbReference>
<comment type="cofactor">
    <cofactor evidence="4">
        <name>Mg(2+)</name>
        <dbReference type="ChEBI" id="CHEBI:18420"/>
    </cofactor>
</comment>
<comment type="function">
    <text evidence="4">Removes the phosphate from trehalose 6-phosphate to produce free trehalose.</text>
</comment>
<evidence type="ECO:0000256" key="2">
    <source>
        <dbReference type="ARBA" id="ARBA00008770"/>
    </source>
</evidence>
<name>A0A2R4X3F2_9EURY</name>
<dbReference type="Gene3D" id="3.30.70.1020">
    <property type="entry name" value="Trehalose-6-phosphate phosphatase related protein, domain 2"/>
    <property type="match status" value="1"/>
</dbReference>
<dbReference type="Pfam" id="PF02358">
    <property type="entry name" value="Trehalose_PPase"/>
    <property type="match status" value="1"/>
</dbReference>
<dbReference type="InterPro" id="IPR006379">
    <property type="entry name" value="HAD-SF_hydro_IIB"/>
</dbReference>
<reference evidence="5 6" key="1">
    <citation type="submission" date="2018-04" db="EMBL/GenBank/DDBJ databases">
        <title>Halococcoides cellulosivorans gen. nov., sp. nov., an extremely halophilic cellulose-utilizing haloarchaeon from hypersaline lakes.</title>
        <authorList>
            <person name="Sorokin D.Y."/>
            <person name="Toshchakov S.V."/>
            <person name="Samarov N.I."/>
            <person name="Korzhenkov A."/>
            <person name="Kublanov I.V."/>
        </authorList>
    </citation>
    <scope>NUCLEOTIDE SEQUENCE [LARGE SCALE GENOMIC DNA]</scope>
    <source>
        <strain evidence="5 6">HArcel1</strain>
    </source>
</reference>
<dbReference type="AlphaFoldDB" id="A0A2R4X3F2"/>
<evidence type="ECO:0000256" key="3">
    <source>
        <dbReference type="ARBA" id="ARBA00022801"/>
    </source>
</evidence>
<dbReference type="GO" id="GO:0005992">
    <property type="term" value="P:trehalose biosynthetic process"/>
    <property type="evidence" value="ECO:0007669"/>
    <property type="project" value="UniProtKB-UniPathway"/>
</dbReference>
<protein>
    <recommendedName>
        <fullName evidence="4">Trehalose 6-phosphate phosphatase</fullName>
        <ecNumber evidence="4">3.1.3.12</ecNumber>
    </recommendedName>
</protein>
<keyword evidence="4" id="KW-0479">Metal-binding</keyword>
<dbReference type="RefSeq" id="WP_108383778.1">
    <property type="nucleotide sequence ID" value="NZ_CP028858.1"/>
</dbReference>
<comment type="similarity">
    <text evidence="2 4">Belongs to the trehalose phosphatase family.</text>
</comment>
<keyword evidence="6" id="KW-1185">Reference proteome</keyword>
<dbReference type="SUPFAM" id="SSF56784">
    <property type="entry name" value="HAD-like"/>
    <property type="match status" value="1"/>
</dbReference>
<evidence type="ECO:0000256" key="1">
    <source>
        <dbReference type="ARBA" id="ARBA00005199"/>
    </source>
</evidence>
<organism evidence="5 6">
    <name type="scientific">Halococcoides cellulosivorans</name>
    <dbReference type="NCBI Taxonomy" id="1679096"/>
    <lineage>
        <taxon>Archaea</taxon>
        <taxon>Methanobacteriati</taxon>
        <taxon>Methanobacteriota</taxon>
        <taxon>Stenosarchaea group</taxon>
        <taxon>Halobacteria</taxon>
        <taxon>Halobacteriales</taxon>
        <taxon>Haloarculaceae</taxon>
        <taxon>Halococcoides</taxon>
    </lineage>
</organism>
<keyword evidence="3 4" id="KW-0378">Hydrolase</keyword>
<dbReference type="EC" id="3.1.3.12" evidence="4"/>